<dbReference type="OMA" id="LITHVYP"/>
<dbReference type="PRINTS" id="PR01607">
    <property type="entry name" value="APYRASEFAMLY"/>
</dbReference>
<feature type="compositionally biased region" description="Low complexity" evidence="7">
    <location>
        <begin position="241"/>
        <end position="263"/>
    </location>
</feature>
<keyword evidence="5" id="KW-0964">Secreted</keyword>
<dbReference type="OrthoDB" id="7722975at2759"/>
<keyword evidence="8" id="KW-0812">Transmembrane</keyword>
<sequence length="849" mass="93175">MKGGTKRGRNAHNCIMRELIESRRKGRTGPTRSAIAFVPAVSCNTQVTQSINGTGGVKSLRIAASRHEQIQFLSVRKIIVAEMAQWWGVALALLMLHAPLHTSADWTLVVTHSNDLWYQLDEIQGDNTPCYEDLPPLTTPPPTTTTTVPAETTTTTTATTTTPTTTTTAPTTTTTAASTTIPTTTSPTHNTEPTNNTSTFFEETDAELSRDVRSISEPVTSSRLTKATRSNVRQLRQSPLTTDSVNQTTSSNNNSLPQSNSTTPYFANSTIPSNADQVNFTTVSTLSPGENETSTLTSSTVLSTTTSKPNFESPKASRQCYGGVPRHLTKVTELKTESESKDKVFLHLNAGGMLGGYIWYPILGAGPAVESIKTLNYNAVALGYRDFEDGVPETVKYLQALKDAGVTVLCANMDISGEPSMNNLYKKSMVINIDGVRKIGIIGYIGQDADYMADTGKIKFTDPVAAIEAEITSLYNQQVYFVIALGSAGFENAKLWMDRAYNVDLFVNDAAVGPLNEKIAGRYPIESSSQGMKRLFVQTSRYGKYLGKIEININDEDSDLQYKVDQWEREVLTQANETIGYTKIPIISDRKICWYTECTGGALMADAARAFLEKNTTAGNGWSETVAATVWHGGALSDTDLDIGAGPITFGDILTMFPYANVVVRAYMYGQQITRLFEESVSYYNDTNTPNRGEFLHVSGMRIEYDLSKPSGSRVASIYIRDTDNAQGGMAPIKNEQVYRIGMPSFIANGGSRFSFMENVLKNNTGVRDEIVLREYIKRLTPLTYGNEGRVKFISDTDNPTVCPNTNVTGTVFLTIFLTLLFSGMAFAAYKFLWPKLRDRRGSLLSLVR</sequence>
<keyword evidence="11" id="KW-1185">Reference proteome</keyword>
<reference evidence="10 11" key="1">
    <citation type="journal article" date="2011" name="Science">
        <title>The ecoresponsive genome of Daphnia pulex.</title>
        <authorList>
            <person name="Colbourne J.K."/>
            <person name="Pfrender M.E."/>
            <person name="Gilbert D."/>
            <person name="Thomas W.K."/>
            <person name="Tucker A."/>
            <person name="Oakley T.H."/>
            <person name="Tokishita S."/>
            <person name="Aerts A."/>
            <person name="Arnold G.J."/>
            <person name="Basu M.K."/>
            <person name="Bauer D.J."/>
            <person name="Caceres C.E."/>
            <person name="Carmel L."/>
            <person name="Casola C."/>
            <person name="Choi J.H."/>
            <person name="Detter J.C."/>
            <person name="Dong Q."/>
            <person name="Dusheyko S."/>
            <person name="Eads B.D."/>
            <person name="Frohlich T."/>
            <person name="Geiler-Samerotte K.A."/>
            <person name="Gerlach D."/>
            <person name="Hatcher P."/>
            <person name="Jogdeo S."/>
            <person name="Krijgsveld J."/>
            <person name="Kriventseva E.V."/>
            <person name="Kultz D."/>
            <person name="Laforsch C."/>
            <person name="Lindquist E."/>
            <person name="Lopez J."/>
            <person name="Manak J.R."/>
            <person name="Muller J."/>
            <person name="Pangilinan J."/>
            <person name="Patwardhan R.P."/>
            <person name="Pitluck S."/>
            <person name="Pritham E.J."/>
            <person name="Rechtsteiner A."/>
            <person name="Rho M."/>
            <person name="Rogozin I.B."/>
            <person name="Sakarya O."/>
            <person name="Salamov A."/>
            <person name="Schaack S."/>
            <person name="Shapiro H."/>
            <person name="Shiga Y."/>
            <person name="Skalitzky C."/>
            <person name="Smith Z."/>
            <person name="Souvorov A."/>
            <person name="Sung W."/>
            <person name="Tang Z."/>
            <person name="Tsuchiya D."/>
            <person name="Tu H."/>
            <person name="Vos H."/>
            <person name="Wang M."/>
            <person name="Wolf Y.I."/>
            <person name="Yamagata H."/>
            <person name="Yamada T."/>
            <person name="Ye Y."/>
            <person name="Shaw J.R."/>
            <person name="Andrews J."/>
            <person name="Crease T.J."/>
            <person name="Tang H."/>
            <person name="Lucas S.M."/>
            <person name="Robertson H.M."/>
            <person name="Bork P."/>
            <person name="Koonin E.V."/>
            <person name="Zdobnov E.M."/>
            <person name="Grigoriev I.V."/>
            <person name="Lynch M."/>
            <person name="Boore J.L."/>
        </authorList>
    </citation>
    <scope>NUCLEOTIDE SEQUENCE [LARGE SCALE GENOMIC DNA]</scope>
</reference>
<dbReference type="eggNOG" id="KOG4419">
    <property type="taxonomic scope" value="Eukaryota"/>
</dbReference>
<name>E9G0A8_DAPPU</name>
<dbReference type="HOGENOM" id="CLU_335945_0_0_1"/>
<feature type="domain" description="5'-Nucleotidase C-terminal" evidence="9">
    <location>
        <begin position="579"/>
        <end position="756"/>
    </location>
</feature>
<feature type="compositionally biased region" description="Polar residues" evidence="7">
    <location>
        <begin position="217"/>
        <end position="240"/>
    </location>
</feature>
<comment type="subcellular location">
    <subcellularLocation>
        <location evidence="2">Secreted</location>
    </subcellularLocation>
</comment>
<proteinExistence type="inferred from homology"/>
<dbReference type="Proteomes" id="UP000000305">
    <property type="component" value="Unassembled WGS sequence"/>
</dbReference>
<evidence type="ECO:0000256" key="2">
    <source>
        <dbReference type="ARBA" id="ARBA00004613"/>
    </source>
</evidence>
<evidence type="ECO:0000256" key="5">
    <source>
        <dbReference type="ARBA" id="ARBA00022525"/>
    </source>
</evidence>
<keyword evidence="8" id="KW-0472">Membrane</keyword>
<keyword evidence="8" id="KW-1133">Transmembrane helix</keyword>
<dbReference type="GO" id="GO:0005576">
    <property type="term" value="C:extracellular region"/>
    <property type="evidence" value="ECO:0007669"/>
    <property type="project" value="UniProtKB-SubCell"/>
</dbReference>
<feature type="compositionally biased region" description="Low complexity" evidence="7">
    <location>
        <begin position="293"/>
        <end position="307"/>
    </location>
</feature>
<feature type="transmembrane region" description="Helical" evidence="8">
    <location>
        <begin position="812"/>
        <end position="833"/>
    </location>
</feature>
<organism evidence="10 11">
    <name type="scientific">Daphnia pulex</name>
    <name type="common">Water flea</name>
    <dbReference type="NCBI Taxonomy" id="6669"/>
    <lineage>
        <taxon>Eukaryota</taxon>
        <taxon>Metazoa</taxon>
        <taxon>Ecdysozoa</taxon>
        <taxon>Arthropoda</taxon>
        <taxon>Crustacea</taxon>
        <taxon>Branchiopoda</taxon>
        <taxon>Diplostraca</taxon>
        <taxon>Cladocera</taxon>
        <taxon>Anomopoda</taxon>
        <taxon>Daphniidae</taxon>
        <taxon>Daphnia</taxon>
    </lineage>
</organism>
<keyword evidence="6" id="KW-0732">Signal</keyword>
<dbReference type="InterPro" id="IPR008334">
    <property type="entry name" value="5'-Nucleotdase_C"/>
</dbReference>
<dbReference type="InterPro" id="IPR006179">
    <property type="entry name" value="5_nucleotidase/apyrase"/>
</dbReference>
<feature type="compositionally biased region" description="Low complexity" evidence="7">
    <location>
        <begin position="144"/>
        <end position="199"/>
    </location>
</feature>
<dbReference type="GO" id="GO:0006196">
    <property type="term" value="P:AMP catabolic process"/>
    <property type="evidence" value="ECO:0000318"/>
    <property type="project" value="GO_Central"/>
</dbReference>
<evidence type="ECO:0000256" key="6">
    <source>
        <dbReference type="ARBA" id="ARBA00022729"/>
    </source>
</evidence>
<evidence type="ECO:0000259" key="9">
    <source>
        <dbReference type="Pfam" id="PF02872"/>
    </source>
</evidence>
<dbReference type="GO" id="GO:0008253">
    <property type="term" value="F:5'-nucleotidase activity"/>
    <property type="evidence" value="ECO:0000318"/>
    <property type="project" value="GO_Central"/>
</dbReference>
<feature type="region of interest" description="Disordered" evidence="7">
    <location>
        <begin position="128"/>
        <end position="319"/>
    </location>
</feature>
<dbReference type="FunFam" id="3.90.780.10:FF:000004">
    <property type="entry name" value="UDP-sugar hydrolase, putative"/>
    <property type="match status" value="1"/>
</dbReference>
<dbReference type="PANTHER" id="PTHR11575">
    <property type="entry name" value="5'-NUCLEOTIDASE-RELATED"/>
    <property type="match status" value="1"/>
</dbReference>
<dbReference type="PANTHER" id="PTHR11575:SF24">
    <property type="entry name" value="5'-NUCLEOTIDASE"/>
    <property type="match status" value="1"/>
</dbReference>
<comment type="similarity">
    <text evidence="3">Belongs to the 5'-nucleotidase family.</text>
</comment>
<dbReference type="SUPFAM" id="SSF55816">
    <property type="entry name" value="5'-nucleotidase (syn. UDP-sugar hydrolase), C-terminal domain"/>
    <property type="match status" value="1"/>
</dbReference>
<evidence type="ECO:0000256" key="7">
    <source>
        <dbReference type="SAM" id="MobiDB-lite"/>
    </source>
</evidence>
<feature type="compositionally biased region" description="Polar residues" evidence="7">
    <location>
        <begin position="264"/>
        <end position="292"/>
    </location>
</feature>
<dbReference type="Gene3D" id="3.60.21.10">
    <property type="match status" value="1"/>
</dbReference>
<comment type="catalytic activity">
    <reaction evidence="1">
        <text>a ribonucleoside 5'-phosphate + H2O = a ribonucleoside + phosphate</text>
        <dbReference type="Rhea" id="RHEA:12484"/>
        <dbReference type="ChEBI" id="CHEBI:15377"/>
        <dbReference type="ChEBI" id="CHEBI:18254"/>
        <dbReference type="ChEBI" id="CHEBI:43474"/>
        <dbReference type="ChEBI" id="CHEBI:58043"/>
        <dbReference type="EC" id="3.1.3.5"/>
    </reaction>
</comment>
<dbReference type="InterPro" id="IPR036907">
    <property type="entry name" value="5'-Nucleotdase_C_sf"/>
</dbReference>
<dbReference type="AlphaFoldDB" id="E9G0A8"/>
<dbReference type="InterPro" id="IPR029052">
    <property type="entry name" value="Metallo-depent_PP-like"/>
</dbReference>
<dbReference type="InParanoid" id="E9G0A8"/>
<evidence type="ECO:0000313" key="10">
    <source>
        <dbReference type="EMBL" id="EFX87435.1"/>
    </source>
</evidence>
<dbReference type="Gene3D" id="3.90.780.10">
    <property type="entry name" value="5'-Nucleotidase, C-terminal domain"/>
    <property type="match status" value="1"/>
</dbReference>
<dbReference type="SUPFAM" id="SSF56300">
    <property type="entry name" value="Metallo-dependent phosphatases"/>
    <property type="match status" value="1"/>
</dbReference>
<dbReference type="KEGG" id="dpx:DAPPUDRAFT_221707"/>
<dbReference type="Pfam" id="PF02872">
    <property type="entry name" value="5_nucleotid_C"/>
    <property type="match status" value="1"/>
</dbReference>
<dbReference type="EMBL" id="GL732528">
    <property type="protein sequence ID" value="EFX87435.1"/>
    <property type="molecule type" value="Genomic_DNA"/>
</dbReference>
<protein>
    <recommendedName>
        <fullName evidence="4">5'-nucleotidase</fullName>
        <ecNumber evidence="4">3.1.3.5</ecNumber>
    </recommendedName>
</protein>
<evidence type="ECO:0000256" key="3">
    <source>
        <dbReference type="ARBA" id="ARBA00006654"/>
    </source>
</evidence>
<evidence type="ECO:0000313" key="11">
    <source>
        <dbReference type="Proteomes" id="UP000000305"/>
    </source>
</evidence>
<accession>E9G0A8</accession>
<dbReference type="GO" id="GO:0005886">
    <property type="term" value="C:plasma membrane"/>
    <property type="evidence" value="ECO:0000318"/>
    <property type="project" value="GO_Central"/>
</dbReference>
<dbReference type="STRING" id="6669.E9G0A8"/>
<dbReference type="PhylomeDB" id="E9G0A8"/>
<dbReference type="EC" id="3.1.3.5" evidence="4"/>
<evidence type="ECO:0000256" key="4">
    <source>
        <dbReference type="ARBA" id="ARBA00012643"/>
    </source>
</evidence>
<gene>
    <name evidence="10" type="ORF">DAPPUDRAFT_221707</name>
</gene>
<evidence type="ECO:0000256" key="8">
    <source>
        <dbReference type="SAM" id="Phobius"/>
    </source>
</evidence>
<evidence type="ECO:0000256" key="1">
    <source>
        <dbReference type="ARBA" id="ARBA00000815"/>
    </source>
</evidence>